<keyword evidence="3" id="KW-1185">Reference proteome</keyword>
<dbReference type="Proteomes" id="UP000297891">
    <property type="component" value="Unassembled WGS sequence"/>
</dbReference>
<dbReference type="EMBL" id="RQFP01000014">
    <property type="protein sequence ID" value="TGK91380.1"/>
    <property type="molecule type" value="Genomic_DNA"/>
</dbReference>
<reference evidence="2" key="1">
    <citation type="journal article" date="2019" name="PLoS Negl. Trop. Dis.">
        <title>Revisiting the worldwide diversity of Leptospira species in the environment.</title>
        <authorList>
            <person name="Vincent A.T."/>
            <person name="Schiettekatte O."/>
            <person name="Bourhy P."/>
            <person name="Veyrier F.J."/>
            <person name="Picardeau M."/>
        </authorList>
    </citation>
    <scope>NUCLEOTIDE SEQUENCE [LARGE SCALE GENOMIC DNA]</scope>
    <source>
        <strain evidence="2">201800277</strain>
    </source>
</reference>
<feature type="transmembrane region" description="Helical" evidence="1">
    <location>
        <begin position="107"/>
        <end position="131"/>
    </location>
</feature>
<sequence length="188" mass="21031">MYLPKLEQFHKYKEMDEGVLGIFETPEAIMHAAEKAKEKDYKGFDCILPYPVHGIDEAMGTPRSGLPWVTFFAGIFGCTIGILFQYLTHAHDWPLNISGKSLNAWFAYVPIIFELTVFSAGIYTVATLCFLSGIPKATRRILHPDLTSHRFGLWIPKSAKGYNESEVVSFVKGLGGSEVTVVKPENQK</sequence>
<evidence type="ECO:0000313" key="3">
    <source>
        <dbReference type="Proteomes" id="UP000297891"/>
    </source>
</evidence>
<gene>
    <name evidence="2" type="ORF">EHQ30_14225</name>
</gene>
<dbReference type="Pfam" id="PF11821">
    <property type="entry name" value="ActD"/>
    <property type="match status" value="1"/>
</dbReference>
<evidence type="ECO:0000256" key="1">
    <source>
        <dbReference type="SAM" id="Phobius"/>
    </source>
</evidence>
<evidence type="ECO:0000313" key="2">
    <source>
        <dbReference type="EMBL" id="TGK91380.1"/>
    </source>
</evidence>
<dbReference type="AlphaFoldDB" id="A0A2M9Y3I4"/>
<keyword evidence="1" id="KW-0472">Membrane</keyword>
<dbReference type="PANTHER" id="PTHR40394:SF2">
    <property type="entry name" value="QUINOL:CYTOCHROME C OXIDOREDUCTASE MEMBRANE PROTEIN"/>
    <property type="match status" value="1"/>
</dbReference>
<accession>A0A2M9Y3I4</accession>
<comment type="caution">
    <text evidence="2">The sequence shown here is derived from an EMBL/GenBank/DDBJ whole genome shotgun (WGS) entry which is preliminary data.</text>
</comment>
<name>A0A2M9Y3I4_9LEPT</name>
<dbReference type="RefSeq" id="WP_100790349.1">
    <property type="nucleotide sequence ID" value="NZ_NPDQ01000003.1"/>
</dbReference>
<protein>
    <submittedName>
        <fullName evidence="2">DUF3341 domain-containing protein</fullName>
    </submittedName>
</protein>
<dbReference type="PANTHER" id="PTHR40394">
    <property type="entry name" value="LIPOPROTEIN-RELATED"/>
    <property type="match status" value="1"/>
</dbReference>
<feature type="transmembrane region" description="Helical" evidence="1">
    <location>
        <begin position="68"/>
        <end position="87"/>
    </location>
</feature>
<keyword evidence="1" id="KW-1133">Transmembrane helix</keyword>
<dbReference type="InterPro" id="IPR021776">
    <property type="entry name" value="ActD"/>
</dbReference>
<keyword evidence="1" id="KW-0812">Transmembrane</keyword>
<organism evidence="2 3">
    <name type="scientific">Leptospira brenneri</name>
    <dbReference type="NCBI Taxonomy" id="2023182"/>
    <lineage>
        <taxon>Bacteria</taxon>
        <taxon>Pseudomonadati</taxon>
        <taxon>Spirochaetota</taxon>
        <taxon>Spirochaetia</taxon>
        <taxon>Leptospirales</taxon>
        <taxon>Leptospiraceae</taxon>
        <taxon>Leptospira</taxon>
    </lineage>
</organism>
<dbReference type="OrthoDB" id="9792475at2"/>
<proteinExistence type="predicted"/>